<dbReference type="GO" id="GO:0016779">
    <property type="term" value="F:nucleotidyltransferase activity"/>
    <property type="evidence" value="ECO:0007669"/>
    <property type="project" value="UniProtKB-KW"/>
</dbReference>
<evidence type="ECO:0000313" key="10">
    <source>
        <dbReference type="Proteomes" id="UP001152658"/>
    </source>
</evidence>
<keyword evidence="3" id="KW-0808">Transferase</keyword>
<dbReference type="InterPro" id="IPR029494">
    <property type="entry name" value="DarT"/>
</dbReference>
<keyword evidence="2" id="KW-0328">Glycosyltransferase</keyword>
<evidence type="ECO:0000256" key="1">
    <source>
        <dbReference type="ARBA" id="ARBA00022649"/>
    </source>
</evidence>
<dbReference type="Proteomes" id="UP001239257">
    <property type="component" value="Chromosome 1"/>
</dbReference>
<gene>
    <name evidence="9" type="ORF">PYE51_12175</name>
    <name evidence="8" type="ORF">VAE063_1010475</name>
</gene>
<keyword evidence="10" id="KW-1185">Reference proteome</keyword>
<dbReference type="GO" id="GO:0016757">
    <property type="term" value="F:glycosyltransferase activity"/>
    <property type="evidence" value="ECO:0007669"/>
    <property type="project" value="UniProtKB-KW"/>
</dbReference>
<dbReference type="Proteomes" id="UP001152658">
    <property type="component" value="Unassembled WGS sequence"/>
</dbReference>
<comment type="similarity">
    <text evidence="6">Belongs to the DarT ADP-ribosyltransferase family.</text>
</comment>
<dbReference type="RefSeq" id="WP_168524758.1">
    <property type="nucleotide sequence ID" value="NZ_CALYLA010000026.1"/>
</dbReference>
<sequence length="122" mass="14168">MKKPEIQSGKELYHFTALDNLPNILSSKFLPRKELTDFIDVADKDILKVRDKFALDDMVPFHFFPNNPFDGRVCQLHPTTKFAFIVVRRVTAKDLEWKITPRHPLSGDCKLMSYDEGMNVID</sequence>
<reference evidence="8" key="2">
    <citation type="submission" date="2022-06" db="EMBL/GenBank/DDBJ databases">
        <authorList>
            <person name="Goudenege D."/>
            <person name="Le Roux F."/>
        </authorList>
    </citation>
    <scope>NUCLEOTIDE SEQUENCE</scope>
    <source>
        <strain evidence="8">12-063</strain>
    </source>
</reference>
<dbReference type="Pfam" id="PF14487">
    <property type="entry name" value="DarT"/>
    <property type="match status" value="1"/>
</dbReference>
<name>A0AAX3U1N9_9VIBR</name>
<evidence type="ECO:0000259" key="7">
    <source>
        <dbReference type="PROSITE" id="PS52018"/>
    </source>
</evidence>
<evidence type="ECO:0000313" key="11">
    <source>
        <dbReference type="Proteomes" id="UP001239257"/>
    </source>
</evidence>
<evidence type="ECO:0000313" key="8">
    <source>
        <dbReference type="EMBL" id="CAH8201562.1"/>
    </source>
</evidence>
<organism evidence="9 11">
    <name type="scientific">Vibrio aestuarianus</name>
    <dbReference type="NCBI Taxonomy" id="28171"/>
    <lineage>
        <taxon>Bacteria</taxon>
        <taxon>Pseudomonadati</taxon>
        <taxon>Pseudomonadota</taxon>
        <taxon>Gammaproteobacteria</taxon>
        <taxon>Vibrionales</taxon>
        <taxon>Vibrionaceae</taxon>
        <taxon>Vibrio</taxon>
    </lineage>
</organism>
<dbReference type="EMBL" id="CALYLK010000002">
    <property type="protein sequence ID" value="CAH8201562.1"/>
    <property type="molecule type" value="Genomic_DNA"/>
</dbReference>
<keyword evidence="1 6" id="KW-1277">Toxin-antitoxin system</keyword>
<dbReference type="PROSITE" id="PS52018">
    <property type="entry name" value="DART"/>
    <property type="match status" value="1"/>
</dbReference>
<dbReference type="AlphaFoldDB" id="A0AAX3U1N9"/>
<evidence type="ECO:0000256" key="2">
    <source>
        <dbReference type="ARBA" id="ARBA00022676"/>
    </source>
</evidence>
<keyword evidence="4" id="KW-0548">Nucleotidyltransferase</keyword>
<dbReference type="EMBL" id="CP118709">
    <property type="protein sequence ID" value="WGK81377.1"/>
    <property type="molecule type" value="Genomic_DNA"/>
</dbReference>
<protein>
    <submittedName>
        <fullName evidence="9">DarT ssDNA thymidine ADP-ribosyltransferase family protein</fullName>
    </submittedName>
</protein>
<comment type="caution">
    <text evidence="6">Lacks conserved residue(s) required for the propagation of feature annotation.</text>
</comment>
<evidence type="ECO:0000256" key="6">
    <source>
        <dbReference type="PROSITE-ProRule" id="PRU01362"/>
    </source>
</evidence>
<proteinExistence type="inferred from homology"/>
<accession>A0AAX3U1N9</accession>
<feature type="domain" description="DarT" evidence="7">
    <location>
        <begin position="10"/>
        <end position="122"/>
    </location>
</feature>
<evidence type="ECO:0000256" key="4">
    <source>
        <dbReference type="ARBA" id="ARBA00022695"/>
    </source>
</evidence>
<evidence type="ECO:0000256" key="3">
    <source>
        <dbReference type="ARBA" id="ARBA00022679"/>
    </source>
</evidence>
<reference evidence="9" key="1">
    <citation type="submission" date="2022-02" db="EMBL/GenBank/DDBJ databases">
        <title>Emergence and expansion in Europe of a Vibrio aestuarianus clonal complex pathogenic for oysters.</title>
        <authorList>
            <person name="Mesnil A."/>
            <person name="Travers M.-A."/>
        </authorList>
    </citation>
    <scope>NUCLEOTIDE SEQUENCE</scope>
    <source>
        <strain evidence="9">U29</strain>
    </source>
</reference>
<dbReference type="GO" id="GO:0003677">
    <property type="term" value="F:DNA binding"/>
    <property type="evidence" value="ECO:0007669"/>
    <property type="project" value="UniProtKB-UniRule"/>
</dbReference>
<evidence type="ECO:0000256" key="5">
    <source>
        <dbReference type="ARBA" id="ARBA00023125"/>
    </source>
</evidence>
<evidence type="ECO:0000313" key="9">
    <source>
        <dbReference type="EMBL" id="WGK81377.1"/>
    </source>
</evidence>
<keyword evidence="5 6" id="KW-0238">DNA-binding</keyword>